<evidence type="ECO:0000313" key="2">
    <source>
        <dbReference type="Proteomes" id="UP000188937"/>
    </source>
</evidence>
<protein>
    <submittedName>
        <fullName evidence="1">Uncharacterized protein</fullName>
    </submittedName>
</protein>
<sequence length="64" mass="7172">MHLSVFPADLAQSVEAKMRAGAAVSRIYRATRNESDRTGPGGDRRIMFYADSGKITVRMRLRTE</sequence>
<reference evidence="1 2" key="1">
    <citation type="submission" date="2016-03" db="EMBL/GenBank/DDBJ databases">
        <title>Acetic acid bacteria sequencing.</title>
        <authorList>
            <person name="Brandt J."/>
            <person name="Jakob F."/>
            <person name="Vogel R.F."/>
        </authorList>
    </citation>
    <scope>NUCLEOTIDE SEQUENCE [LARGE SCALE GENOMIC DNA]</scope>
    <source>
        <strain evidence="1 2">TMW2.1153</strain>
    </source>
</reference>
<dbReference type="EMBL" id="CP014692">
    <property type="protein sequence ID" value="AQS85068.1"/>
    <property type="molecule type" value="Genomic_DNA"/>
</dbReference>
<dbReference type="Proteomes" id="UP000188937">
    <property type="component" value="Chromosome"/>
</dbReference>
<gene>
    <name evidence="1" type="ORF">A0U92_10075</name>
</gene>
<name>A0A1U9KH39_ACEAC</name>
<keyword evidence="2" id="KW-1185">Reference proteome</keyword>
<dbReference type="KEGG" id="aace:A0U92_10075"/>
<organism evidence="1 2">
    <name type="scientific">Acetobacter aceti</name>
    <dbReference type="NCBI Taxonomy" id="435"/>
    <lineage>
        <taxon>Bacteria</taxon>
        <taxon>Pseudomonadati</taxon>
        <taxon>Pseudomonadota</taxon>
        <taxon>Alphaproteobacteria</taxon>
        <taxon>Acetobacterales</taxon>
        <taxon>Acetobacteraceae</taxon>
        <taxon>Acetobacter</taxon>
        <taxon>Acetobacter subgen. Acetobacter</taxon>
    </lineage>
</organism>
<dbReference type="AlphaFoldDB" id="A0A1U9KH39"/>
<evidence type="ECO:0000313" key="1">
    <source>
        <dbReference type="EMBL" id="AQS85068.1"/>
    </source>
</evidence>
<accession>A0A1U9KH39</accession>
<proteinExistence type="predicted"/>